<evidence type="ECO:0000259" key="4">
    <source>
        <dbReference type="Pfam" id="PF03389"/>
    </source>
</evidence>
<evidence type="ECO:0000313" key="5">
    <source>
        <dbReference type="EMBL" id="GGG08109.1"/>
    </source>
</evidence>
<feature type="domain" description="MobA/MobL protein" evidence="4">
    <location>
        <begin position="22"/>
        <end position="205"/>
    </location>
</feature>
<evidence type="ECO:0000259" key="3">
    <source>
        <dbReference type="Pfam" id="PF01443"/>
    </source>
</evidence>
<comment type="caution">
    <text evidence="5">The sequence shown here is derived from an EMBL/GenBank/DDBJ whole genome shotgun (WGS) entry which is preliminary data.</text>
</comment>
<evidence type="ECO:0000313" key="6">
    <source>
        <dbReference type="Proteomes" id="UP000636949"/>
    </source>
</evidence>
<feature type="domain" description="(+)RNA virus helicase C-terminal" evidence="3">
    <location>
        <begin position="636"/>
        <end position="681"/>
    </location>
</feature>
<accession>A0A8J3EAB7</accession>
<dbReference type="Pfam" id="PF01443">
    <property type="entry name" value="Viral_helicase1"/>
    <property type="match status" value="1"/>
</dbReference>
<dbReference type="Pfam" id="PF03389">
    <property type="entry name" value="MobA_MobL"/>
    <property type="match status" value="1"/>
</dbReference>
<dbReference type="GO" id="GO:0005524">
    <property type="term" value="F:ATP binding"/>
    <property type="evidence" value="ECO:0007669"/>
    <property type="project" value="InterPro"/>
</dbReference>
<protein>
    <submittedName>
        <fullName evidence="5">Ti-type conjugative transfer relaxase TraA</fullName>
    </submittedName>
</protein>
<dbReference type="CDD" id="cd18809">
    <property type="entry name" value="SF1_C_RecD"/>
    <property type="match status" value="1"/>
</dbReference>
<comment type="similarity">
    <text evidence="1">Belongs to the MobA/MobL family.</text>
</comment>
<dbReference type="InterPro" id="IPR005053">
    <property type="entry name" value="MobA_MobL"/>
</dbReference>
<organism evidence="5 6">
    <name type="scientific">Cysteiniphilum litorale</name>
    <dbReference type="NCBI Taxonomy" id="2056700"/>
    <lineage>
        <taxon>Bacteria</taxon>
        <taxon>Pseudomonadati</taxon>
        <taxon>Pseudomonadota</taxon>
        <taxon>Gammaproteobacteria</taxon>
        <taxon>Thiotrichales</taxon>
        <taxon>Fastidiosibacteraceae</taxon>
        <taxon>Cysteiniphilum</taxon>
    </lineage>
</organism>
<dbReference type="Proteomes" id="UP000636949">
    <property type="component" value="Unassembled WGS sequence"/>
</dbReference>
<dbReference type="Gene3D" id="3.30.930.30">
    <property type="match status" value="1"/>
</dbReference>
<sequence length="835" mass="94502">MSFNHVAIYRLSSQSIGRSSGKSVVACAAYRAGEKLKDETIGKTFNYEKKQGVYCSDIIIPKDAPEYLKDRQMLWNCVERSETRLNASLAKEYQLALPIELSHEVKVDLVKTFAQREFVDHGLGVDMAFHDFDSDNPHCHLMVTTRLIDADGLSKGLKPTFFRERDYLINLRKSWEISVNQCLGYHNISQRVCADSYRKQGIDLDGVSYDGYGGSVKQQLEAQQKINGEKLLESPQLVLAALNARDATFTKNDMIAFVNRHSLPEQAENVLKRVICHEQFVDLGNGRFTSLDYLKSEKQLLSSAIALNQQGSHSIDHAFANDMAAKMTLNDSQRCAFDYTLAENSSIKNIIGMAGTGKSHLIKAVSAVYQQSGYRVKGLALSGIVAANLSLDADISDSKTLHAFLSSYQGGNEVIDEKTVLVVDEASLIGTKQLSEVVKLVETHHAKLILVGDNQQLQAINAGGAYRGVINATTHIGLDEIQRQRNEQDKLASLQLATGEVSQAFKHYQASSCVHASMSLKRSLSDMYDRYFKQYDEDAKSSQIVLAYRRDTVKQLNQSIRKGFEARGLLGDEKTQIDGREFATGDRFVFLRNDYNLDVRNGTRGFITRIQGDEWQVKTDDDRMINFNCRDYSDFDHGYAMTIHKSQGVTVDHCHVLFDRHTDRHLAYVGMTRHKETLNVYYHTGQDNQHAVKNLDHLIGLASQSRMKELVSDYRELVSLHESNTMFDRDKVYSKLDQFRDWIAGKMQSIKQCFVIDQGIDQLKFEERLLSEELTYEQLKRERQEKALNIVQTRGEDKISTVEATKACEQKEVIQEKQIVKTEKTKEKGGFEIGD</sequence>
<dbReference type="AlphaFoldDB" id="A0A8J3EAB7"/>
<dbReference type="Gene3D" id="2.30.30.940">
    <property type="match status" value="1"/>
</dbReference>
<dbReference type="InterPro" id="IPR014136">
    <property type="entry name" value="TraA_Ti"/>
</dbReference>
<dbReference type="RefSeq" id="WP_188618944.1">
    <property type="nucleotide sequence ID" value="NZ_BMJS01000064.1"/>
</dbReference>
<dbReference type="SUPFAM" id="SSF52540">
    <property type="entry name" value="P-loop containing nucleoside triphosphate hydrolases"/>
    <property type="match status" value="2"/>
</dbReference>
<evidence type="ECO:0000256" key="1">
    <source>
        <dbReference type="ARBA" id="ARBA00010873"/>
    </source>
</evidence>
<dbReference type="Pfam" id="PF13604">
    <property type="entry name" value="AAA_30"/>
    <property type="match status" value="1"/>
</dbReference>
<keyword evidence="6" id="KW-1185">Reference proteome</keyword>
<gene>
    <name evidence="5" type="primary">traA</name>
    <name evidence="5" type="ORF">GCM10010995_27060</name>
</gene>
<dbReference type="InterPro" id="IPR027351">
    <property type="entry name" value="(+)RNA_virus_helicase_core_dom"/>
</dbReference>
<proteinExistence type="inferred from homology"/>
<reference evidence="5" key="2">
    <citation type="submission" date="2020-09" db="EMBL/GenBank/DDBJ databases">
        <authorList>
            <person name="Sun Q."/>
            <person name="Zhou Y."/>
        </authorList>
    </citation>
    <scope>NUCLEOTIDE SEQUENCE</scope>
    <source>
        <strain evidence="5">CGMCC 1.15758</strain>
    </source>
</reference>
<dbReference type="EMBL" id="BMJS01000064">
    <property type="protein sequence ID" value="GGG08109.1"/>
    <property type="molecule type" value="Genomic_DNA"/>
</dbReference>
<dbReference type="PANTHER" id="PTHR47642">
    <property type="entry name" value="ATP-DEPENDENT DNA HELICASE"/>
    <property type="match status" value="1"/>
</dbReference>
<dbReference type="Gene3D" id="3.40.50.300">
    <property type="entry name" value="P-loop containing nucleotide triphosphate hydrolases"/>
    <property type="match status" value="2"/>
</dbReference>
<keyword evidence="2" id="KW-0184">Conjugation</keyword>
<reference evidence="5" key="1">
    <citation type="journal article" date="2014" name="Int. J. Syst. Evol. Microbiol.">
        <title>Complete genome sequence of Corynebacterium casei LMG S-19264T (=DSM 44701T), isolated from a smear-ripened cheese.</title>
        <authorList>
            <consortium name="US DOE Joint Genome Institute (JGI-PGF)"/>
            <person name="Walter F."/>
            <person name="Albersmeier A."/>
            <person name="Kalinowski J."/>
            <person name="Ruckert C."/>
        </authorList>
    </citation>
    <scope>NUCLEOTIDE SEQUENCE</scope>
    <source>
        <strain evidence="5">CGMCC 1.15758</strain>
    </source>
</reference>
<name>A0A8J3EAB7_9GAMM</name>
<dbReference type="InterPro" id="IPR027417">
    <property type="entry name" value="P-loop_NTPase"/>
</dbReference>
<evidence type="ECO:0000256" key="2">
    <source>
        <dbReference type="ARBA" id="ARBA00022971"/>
    </source>
</evidence>
<dbReference type="InterPro" id="IPR051055">
    <property type="entry name" value="PIF1_helicase"/>
</dbReference>
<dbReference type="NCBIfam" id="TIGR02768">
    <property type="entry name" value="TraA_Ti"/>
    <property type="match status" value="1"/>
</dbReference>